<evidence type="ECO:0000256" key="4">
    <source>
        <dbReference type="SAM" id="Phobius"/>
    </source>
</evidence>
<dbReference type="PROSITE" id="PS50850">
    <property type="entry name" value="MFS"/>
    <property type="match status" value="1"/>
</dbReference>
<comment type="caution">
    <text evidence="6">The sequence shown here is derived from an EMBL/GenBank/DDBJ whole genome shotgun (WGS) entry which is preliminary data.</text>
</comment>
<dbReference type="Proteomes" id="UP000601789">
    <property type="component" value="Unassembled WGS sequence"/>
</dbReference>
<name>A0ABS0SJE1_9HYPH</name>
<feature type="transmembrane region" description="Helical" evidence="4">
    <location>
        <begin position="20"/>
        <end position="40"/>
    </location>
</feature>
<evidence type="ECO:0000313" key="6">
    <source>
        <dbReference type="EMBL" id="MBI1622802.1"/>
    </source>
</evidence>
<feature type="transmembrane region" description="Helical" evidence="4">
    <location>
        <begin position="105"/>
        <end position="128"/>
    </location>
</feature>
<dbReference type="PANTHER" id="PTHR11360:SF290">
    <property type="entry name" value="MONOCARBOXYLATE MFS PERMEASE"/>
    <property type="match status" value="1"/>
</dbReference>
<keyword evidence="2 4" id="KW-1133">Transmembrane helix</keyword>
<dbReference type="Gene3D" id="1.20.1250.20">
    <property type="entry name" value="MFS general substrate transporter like domains"/>
    <property type="match status" value="1"/>
</dbReference>
<evidence type="ECO:0000256" key="2">
    <source>
        <dbReference type="ARBA" id="ARBA00022989"/>
    </source>
</evidence>
<organism evidence="6 7">
    <name type="scientific">Aquamicrobium zhengzhouense</name>
    <dbReference type="NCBI Taxonomy" id="2781738"/>
    <lineage>
        <taxon>Bacteria</taxon>
        <taxon>Pseudomonadati</taxon>
        <taxon>Pseudomonadota</taxon>
        <taxon>Alphaproteobacteria</taxon>
        <taxon>Hyphomicrobiales</taxon>
        <taxon>Phyllobacteriaceae</taxon>
        <taxon>Aquamicrobium</taxon>
    </lineage>
</organism>
<accession>A0ABS0SJE1</accession>
<dbReference type="RefSeq" id="WP_198478339.1">
    <property type="nucleotide sequence ID" value="NZ_JADGMQ010000023.1"/>
</dbReference>
<feature type="transmembrane region" description="Helical" evidence="4">
    <location>
        <begin position="310"/>
        <end position="332"/>
    </location>
</feature>
<evidence type="ECO:0000259" key="5">
    <source>
        <dbReference type="PROSITE" id="PS50850"/>
    </source>
</evidence>
<feature type="transmembrane region" description="Helical" evidence="4">
    <location>
        <begin position="344"/>
        <end position="367"/>
    </location>
</feature>
<gene>
    <name evidence="6" type="ORF">IOD40_19300</name>
</gene>
<dbReference type="PANTHER" id="PTHR11360">
    <property type="entry name" value="MONOCARBOXYLATE TRANSPORTER"/>
    <property type="match status" value="1"/>
</dbReference>
<keyword evidence="3 4" id="KW-0472">Membrane</keyword>
<dbReference type="InterPro" id="IPR011701">
    <property type="entry name" value="MFS"/>
</dbReference>
<proteinExistence type="predicted"/>
<evidence type="ECO:0000256" key="1">
    <source>
        <dbReference type="ARBA" id="ARBA00022692"/>
    </source>
</evidence>
<feature type="transmembrane region" description="Helical" evidence="4">
    <location>
        <begin position="140"/>
        <end position="159"/>
    </location>
</feature>
<feature type="transmembrane region" description="Helical" evidence="4">
    <location>
        <begin position="287"/>
        <end position="304"/>
    </location>
</feature>
<feature type="transmembrane region" description="Helical" evidence="4">
    <location>
        <begin position="373"/>
        <end position="396"/>
    </location>
</feature>
<dbReference type="InterPro" id="IPR050327">
    <property type="entry name" value="Proton-linked_MCT"/>
</dbReference>
<evidence type="ECO:0000256" key="3">
    <source>
        <dbReference type="ARBA" id="ARBA00023136"/>
    </source>
</evidence>
<dbReference type="SUPFAM" id="SSF103473">
    <property type="entry name" value="MFS general substrate transporter"/>
    <property type="match status" value="1"/>
</dbReference>
<dbReference type="CDD" id="cd17355">
    <property type="entry name" value="MFS_YcxA_like"/>
    <property type="match status" value="1"/>
</dbReference>
<keyword evidence="1 4" id="KW-0812">Transmembrane</keyword>
<keyword evidence="7" id="KW-1185">Reference proteome</keyword>
<feature type="transmembrane region" description="Helical" evidence="4">
    <location>
        <begin position="171"/>
        <end position="191"/>
    </location>
</feature>
<dbReference type="EMBL" id="JADGMQ010000023">
    <property type="protein sequence ID" value="MBI1622802.1"/>
    <property type="molecule type" value="Genomic_DNA"/>
</dbReference>
<feature type="transmembrane region" description="Helical" evidence="4">
    <location>
        <begin position="219"/>
        <end position="240"/>
    </location>
</feature>
<feature type="domain" description="Major facilitator superfamily (MFS) profile" evidence="5">
    <location>
        <begin position="18"/>
        <end position="399"/>
    </location>
</feature>
<reference evidence="6 7" key="1">
    <citation type="submission" date="2020-10" db="EMBL/GenBank/DDBJ databases">
        <title>Aquamicrobium zhengzhouensis sp. nov., a exopolysaccharide producing bacterium isolated from farmland soil.</title>
        <authorList>
            <person name="Wang X."/>
        </authorList>
    </citation>
    <scope>NUCLEOTIDE SEQUENCE [LARGE SCALE GENOMIC DNA]</scope>
    <source>
        <strain evidence="7">cd-1</strain>
    </source>
</reference>
<dbReference type="Pfam" id="PF07690">
    <property type="entry name" value="MFS_1"/>
    <property type="match status" value="1"/>
</dbReference>
<feature type="transmembrane region" description="Helical" evidence="4">
    <location>
        <begin position="79"/>
        <end position="99"/>
    </location>
</feature>
<feature type="transmembrane region" description="Helical" evidence="4">
    <location>
        <begin position="52"/>
        <end position="72"/>
    </location>
</feature>
<protein>
    <submittedName>
        <fullName evidence="6">MFS transporter</fullName>
    </submittedName>
</protein>
<dbReference type="InterPro" id="IPR020846">
    <property type="entry name" value="MFS_dom"/>
</dbReference>
<feature type="transmembrane region" description="Helical" evidence="4">
    <location>
        <begin position="260"/>
        <end position="280"/>
    </location>
</feature>
<dbReference type="InterPro" id="IPR036259">
    <property type="entry name" value="MFS_trans_sf"/>
</dbReference>
<sequence>MHTITSPSEIDGRYAWTRLILSVLIGTVGSVGMWSVVVVLPEVQAEFGVDRGSASLPYTMTMIGFALGNVVLGRMVDRSGIVVPLLVAAAALFVGYVVASMVTSIWLFGLMQGLVGFGAAATFGPLIADLSHWFNKRRGVAVAAAASGNYFGGAIWPILMQMMMSGEGWRYTYAVISIACLVGMVPLALMLRRRAPYVSAPAGTSAAVPSKSIDLSPRALQLLLAVAGVGCCMAMAMPQVHIVAYCVDLGFGVARGTEMLSLMLIGGVVSRLASGVLADYIGGVKTLLIGSVLQCLALLAYIPFDGLASLYIVSLIFGLSQGGIVPAYAIIVREYLPAHEAGQRVGLVILATIVGMAVGGWMSGWIYDLTGSYAKAFLNGIAWNVLNILIMILILWRTRMPRALTA</sequence>
<evidence type="ECO:0000313" key="7">
    <source>
        <dbReference type="Proteomes" id="UP000601789"/>
    </source>
</evidence>